<dbReference type="AlphaFoldDB" id="A0A7C4EMW7"/>
<reference evidence="1" key="1">
    <citation type="journal article" date="2020" name="mSystems">
        <title>Genome- and Community-Level Interaction Insights into Carbon Utilization and Element Cycling Functions of Hydrothermarchaeota in Hydrothermal Sediment.</title>
        <authorList>
            <person name="Zhou Z."/>
            <person name="Liu Y."/>
            <person name="Xu W."/>
            <person name="Pan J."/>
            <person name="Luo Z.H."/>
            <person name="Li M."/>
        </authorList>
    </citation>
    <scope>NUCLEOTIDE SEQUENCE [LARGE SCALE GENOMIC DNA]</scope>
    <source>
        <strain evidence="1">SpSt-788</strain>
    </source>
</reference>
<accession>A0A7C4EMW7</accession>
<gene>
    <name evidence="1" type="ORF">ENV75_06255</name>
</gene>
<organism evidence="1">
    <name type="scientific">Thermodesulfovibrio aggregans</name>
    <dbReference type="NCBI Taxonomy" id="86166"/>
    <lineage>
        <taxon>Bacteria</taxon>
        <taxon>Pseudomonadati</taxon>
        <taxon>Nitrospirota</taxon>
        <taxon>Thermodesulfovibrionia</taxon>
        <taxon>Thermodesulfovibrionales</taxon>
        <taxon>Thermodesulfovibrionaceae</taxon>
        <taxon>Thermodesulfovibrio</taxon>
    </lineage>
</organism>
<comment type="caution">
    <text evidence="1">The sequence shown here is derived from an EMBL/GenBank/DDBJ whole genome shotgun (WGS) entry which is preliminary data.</text>
</comment>
<evidence type="ECO:0000313" key="1">
    <source>
        <dbReference type="EMBL" id="HGH00029.1"/>
    </source>
</evidence>
<protein>
    <submittedName>
        <fullName evidence="1">Uncharacterized protein</fullName>
    </submittedName>
</protein>
<proteinExistence type="predicted"/>
<sequence>MAFDAVLGKQTFEGKQIIDTSHPAVVVTQAIKGNQGILQAGQIVAYNSAGKVVPYAKYEYVSEQVDNRQTIGTGDGSAKTFSGTLTDYPVASKSAVVTAGTVTGYDDGCGRIYGTGISGTINYETGEISVTFSSAPANGVAVKVAYANRPVGVLTTDIDTTKETAGNVLIHGCVVGANLLAKAGNTVTSASQSDIARLNNIYAI</sequence>
<name>A0A7C4EMW7_9BACT</name>
<dbReference type="EMBL" id="DTHO01000067">
    <property type="protein sequence ID" value="HGH00029.1"/>
    <property type="molecule type" value="Genomic_DNA"/>
</dbReference>